<dbReference type="PATRIC" id="fig|1167006.5.peg.1154"/>
<dbReference type="eggNOG" id="COG0701">
    <property type="taxonomic scope" value="Bacteria"/>
</dbReference>
<dbReference type="AlphaFoldDB" id="M1NCX7"/>
<accession>M1NCX7</accession>
<organism evidence="8 9">
    <name type="scientific">Desulfocapsa sulfexigens (strain DSM 10523 / SB164P1)</name>
    <dbReference type="NCBI Taxonomy" id="1167006"/>
    <lineage>
        <taxon>Bacteria</taxon>
        <taxon>Pseudomonadati</taxon>
        <taxon>Thermodesulfobacteriota</taxon>
        <taxon>Desulfobulbia</taxon>
        <taxon>Desulfobulbales</taxon>
        <taxon>Desulfocapsaceae</taxon>
        <taxon>Desulfocapsa</taxon>
    </lineage>
</organism>
<dbReference type="HOGENOM" id="CLU_039914_2_0_7"/>
<evidence type="ECO:0000313" key="8">
    <source>
        <dbReference type="EMBL" id="AGF77604.1"/>
    </source>
</evidence>
<dbReference type="STRING" id="1167006.UWK_01032"/>
<feature type="transmembrane region" description="Helical" evidence="7">
    <location>
        <begin position="58"/>
        <end position="83"/>
    </location>
</feature>
<evidence type="ECO:0000256" key="3">
    <source>
        <dbReference type="ARBA" id="ARBA00022475"/>
    </source>
</evidence>
<dbReference type="PANTHER" id="PTHR34184">
    <property type="entry name" value="UPF0718 PROTEIN YCGR"/>
    <property type="match status" value="1"/>
</dbReference>
<dbReference type="KEGG" id="dsf:UWK_01032"/>
<feature type="transmembrane region" description="Helical" evidence="7">
    <location>
        <begin position="239"/>
        <end position="260"/>
    </location>
</feature>
<evidence type="ECO:0000256" key="2">
    <source>
        <dbReference type="ARBA" id="ARBA00006386"/>
    </source>
</evidence>
<gene>
    <name evidence="8" type="ordered locus">UWK_01032</name>
</gene>
<keyword evidence="4 7" id="KW-0812">Transmembrane</keyword>
<keyword evidence="5 7" id="KW-1133">Transmembrane helix</keyword>
<feature type="transmembrane region" description="Helical" evidence="7">
    <location>
        <begin position="266"/>
        <end position="283"/>
    </location>
</feature>
<comment type="similarity">
    <text evidence="2">Belongs to the UPF0718 family.</text>
</comment>
<sequence length="356" mass="38989">MTQRPLPDIPLFKPKKETLILPLSTELALIVEITFLGVAVLLFLMGKSSPWKDLIDNISINFLAIIVEAFPFMLIGSLAGGIIEMFVSVTWIEKVFRQRKTRAVFLAGGLGLFFPVCECAIVPVVRRLLGKGIPFGAAITFLLAGPIVNVIVAASTAIAYKYDWRFVVVRLASGYIIAVIVGLLLGLLYNRKNGLIPAWGKTVPCACGHNHNDKALPLLLRFRHAIVHASDDFFDVGRYLVIGAFIAALMRSTVSMGAFADLMASPWLAIILMMVMAVILNLCSEADAFIAASFRDLLPGSAQMAFMVMGPMLDIKLILMYFSVFRNRVILSLILVVTTTVLLAMLALEYLHIGLS</sequence>
<dbReference type="InterPro" id="IPR052923">
    <property type="entry name" value="UPF0718"/>
</dbReference>
<keyword evidence="9" id="KW-1185">Reference proteome</keyword>
<dbReference type="GO" id="GO:0005886">
    <property type="term" value="C:plasma membrane"/>
    <property type="evidence" value="ECO:0007669"/>
    <property type="project" value="UniProtKB-SubCell"/>
</dbReference>
<evidence type="ECO:0000256" key="6">
    <source>
        <dbReference type="ARBA" id="ARBA00023136"/>
    </source>
</evidence>
<feature type="transmembrane region" description="Helical" evidence="7">
    <location>
        <begin position="103"/>
        <end position="125"/>
    </location>
</feature>
<keyword evidence="6 7" id="KW-0472">Membrane</keyword>
<evidence type="ECO:0000256" key="5">
    <source>
        <dbReference type="ARBA" id="ARBA00022989"/>
    </source>
</evidence>
<feature type="transmembrane region" description="Helical" evidence="7">
    <location>
        <begin position="137"/>
        <end position="160"/>
    </location>
</feature>
<evidence type="ECO:0000256" key="7">
    <source>
        <dbReference type="SAM" id="Phobius"/>
    </source>
</evidence>
<feature type="transmembrane region" description="Helical" evidence="7">
    <location>
        <begin position="166"/>
        <end position="189"/>
    </location>
</feature>
<dbReference type="OrthoDB" id="9810876at2"/>
<name>M1NCX7_DESSD</name>
<feature type="transmembrane region" description="Helical" evidence="7">
    <location>
        <begin position="330"/>
        <end position="351"/>
    </location>
</feature>
<evidence type="ECO:0000313" key="9">
    <source>
        <dbReference type="Proteomes" id="UP000011721"/>
    </source>
</evidence>
<comment type="subcellular location">
    <subcellularLocation>
        <location evidence="1">Cell membrane</location>
        <topology evidence="1">Multi-pass membrane protein</topology>
    </subcellularLocation>
</comment>
<evidence type="ECO:0000256" key="1">
    <source>
        <dbReference type="ARBA" id="ARBA00004651"/>
    </source>
</evidence>
<reference evidence="9" key="1">
    <citation type="journal article" date="2013" name="Stand. Genomic Sci.">
        <title>Complete genome sequence of Desulfocapsa sulfexigens, a marine deltaproteobacterium specialized in disproportionating inorganic sulfur compounds.</title>
        <authorList>
            <person name="Finster K.W."/>
            <person name="Kjeldsen K.U."/>
            <person name="Kube M."/>
            <person name="Reinhardt R."/>
            <person name="Mussmann M."/>
            <person name="Amann R."/>
            <person name="Schreiber L."/>
        </authorList>
    </citation>
    <scope>NUCLEOTIDE SEQUENCE [LARGE SCALE GENOMIC DNA]</scope>
    <source>
        <strain evidence="9">DSM 10523 / SB164P1</strain>
    </source>
</reference>
<proteinExistence type="inferred from homology"/>
<dbReference type="PANTHER" id="PTHR34184:SF4">
    <property type="entry name" value="UPF0718 PROTEIN YCGR"/>
    <property type="match status" value="1"/>
</dbReference>
<feature type="transmembrane region" description="Helical" evidence="7">
    <location>
        <begin position="304"/>
        <end position="324"/>
    </location>
</feature>
<protein>
    <submittedName>
        <fullName evidence="8">Putative permease</fullName>
    </submittedName>
</protein>
<evidence type="ECO:0000256" key="4">
    <source>
        <dbReference type="ARBA" id="ARBA00022692"/>
    </source>
</evidence>
<dbReference type="InterPro" id="IPR005524">
    <property type="entry name" value="DUF318"/>
</dbReference>
<dbReference type="RefSeq" id="WP_015403300.1">
    <property type="nucleotide sequence ID" value="NC_020304.1"/>
</dbReference>
<dbReference type="EMBL" id="CP003985">
    <property type="protein sequence ID" value="AGF77604.1"/>
    <property type="molecule type" value="Genomic_DNA"/>
</dbReference>
<feature type="transmembrane region" description="Helical" evidence="7">
    <location>
        <begin position="20"/>
        <end position="46"/>
    </location>
</feature>
<keyword evidence="3" id="KW-1003">Cell membrane</keyword>
<dbReference type="Pfam" id="PF03773">
    <property type="entry name" value="ArsP_1"/>
    <property type="match status" value="1"/>
</dbReference>
<dbReference type="Proteomes" id="UP000011721">
    <property type="component" value="Chromosome"/>
</dbReference>